<dbReference type="Proteomes" id="UP000320239">
    <property type="component" value="Unassembled WGS sequence"/>
</dbReference>
<feature type="region of interest" description="Disordered" evidence="1">
    <location>
        <begin position="237"/>
        <end position="267"/>
    </location>
</feature>
<dbReference type="AlphaFoldDB" id="A0A561WAV9"/>
<gene>
    <name evidence="2" type="ORF">FHX34_103520</name>
</gene>
<feature type="compositionally biased region" description="Basic and acidic residues" evidence="1">
    <location>
        <begin position="258"/>
        <end position="267"/>
    </location>
</feature>
<evidence type="ECO:0008006" key="4">
    <source>
        <dbReference type="Google" id="ProtNLM"/>
    </source>
</evidence>
<evidence type="ECO:0000313" key="2">
    <source>
        <dbReference type="EMBL" id="TWG20991.1"/>
    </source>
</evidence>
<feature type="region of interest" description="Disordered" evidence="1">
    <location>
        <begin position="102"/>
        <end position="182"/>
    </location>
</feature>
<keyword evidence="3" id="KW-1185">Reference proteome</keyword>
<name>A0A561WAV9_ACTTI</name>
<protein>
    <recommendedName>
        <fullName evidence="4">DUF1376 domain-containing protein</fullName>
    </recommendedName>
</protein>
<dbReference type="EMBL" id="VIWY01000003">
    <property type="protein sequence ID" value="TWG20991.1"/>
    <property type="molecule type" value="Genomic_DNA"/>
</dbReference>
<feature type="compositionally biased region" description="Basic and acidic residues" evidence="1">
    <location>
        <begin position="102"/>
        <end position="119"/>
    </location>
</feature>
<reference evidence="2 3" key="1">
    <citation type="submission" date="2019-06" db="EMBL/GenBank/DDBJ databases">
        <title>Sequencing the genomes of 1000 actinobacteria strains.</title>
        <authorList>
            <person name="Klenk H.-P."/>
        </authorList>
    </citation>
    <scope>NUCLEOTIDE SEQUENCE [LARGE SCALE GENOMIC DNA]</scope>
    <source>
        <strain evidence="2 3">DSM 43866</strain>
    </source>
</reference>
<evidence type="ECO:0000313" key="3">
    <source>
        <dbReference type="Proteomes" id="UP000320239"/>
    </source>
</evidence>
<accession>A0A561WAV9</accession>
<organism evidence="2 3">
    <name type="scientific">Actinoplanes teichomyceticus</name>
    <dbReference type="NCBI Taxonomy" id="1867"/>
    <lineage>
        <taxon>Bacteria</taxon>
        <taxon>Bacillati</taxon>
        <taxon>Actinomycetota</taxon>
        <taxon>Actinomycetes</taxon>
        <taxon>Micromonosporales</taxon>
        <taxon>Micromonosporaceae</taxon>
        <taxon>Actinoplanes</taxon>
    </lineage>
</organism>
<evidence type="ECO:0000256" key="1">
    <source>
        <dbReference type="SAM" id="MobiDB-lite"/>
    </source>
</evidence>
<comment type="caution">
    <text evidence="2">The sequence shown here is derived from an EMBL/GenBank/DDBJ whole genome shotgun (WGS) entry which is preliminary data.</text>
</comment>
<sequence>MTWFKVDDRIHSHKKAVRAGVPAMGLWVLAGAWCADQLSDGFIPDYMAARIDRDYEENAARLVEAGLWFEAVKDGDKGWAFHQWAEHQPSAESVLDKRAEAKERMARIRAQRKAERSETVRANTSRTESERSSEVRSTPTRPDPTRPDPTVLPTEEHPQKTSSSSDAPPRKAPTRGTRIPGDFALTAEMVAWGRENAPKVNGRYETQKFIDYWGSKSGRDATKTDWVKAWRNWMRKAQEDLDRSRRGPTTGANRHTAQRHDNPFAED</sequence>
<proteinExistence type="predicted"/>